<accession>A0ACD5WXG3</accession>
<reference evidence="1" key="1">
    <citation type="submission" date="2021-05" db="EMBL/GenBank/DDBJ databases">
        <authorList>
            <person name="Scholz U."/>
            <person name="Mascher M."/>
            <person name="Fiebig A."/>
        </authorList>
    </citation>
    <scope>NUCLEOTIDE SEQUENCE [LARGE SCALE GENOMIC DNA]</scope>
</reference>
<proteinExistence type="predicted"/>
<reference evidence="1" key="2">
    <citation type="submission" date="2025-09" db="UniProtKB">
        <authorList>
            <consortium name="EnsemblPlants"/>
        </authorList>
    </citation>
    <scope>IDENTIFICATION</scope>
</reference>
<protein>
    <submittedName>
        <fullName evidence="1">Uncharacterized protein</fullName>
    </submittedName>
</protein>
<keyword evidence="2" id="KW-1185">Reference proteome</keyword>
<evidence type="ECO:0000313" key="1">
    <source>
        <dbReference type="EnsemblPlants" id="AVESA.00010b.r2.4CG1280890.1.CDS.1"/>
    </source>
</evidence>
<name>A0ACD5WXG3_AVESA</name>
<dbReference type="EnsemblPlants" id="AVESA.00010b.r2.4CG1280890.1">
    <property type="protein sequence ID" value="AVESA.00010b.r2.4CG1280890.1.CDS.1"/>
    <property type="gene ID" value="AVESA.00010b.r2.4CG1280890"/>
</dbReference>
<dbReference type="Proteomes" id="UP001732700">
    <property type="component" value="Chromosome 4C"/>
</dbReference>
<sequence>MIITQPAIAAIERQLMEWLTILFCVTLSLPLIIMLSRHGGKKLPPGPPSLFFIAKFLLPWRRVPDIGPMLHGLHARYGPIISIWLFRTFIFVADHQLAHSFLVKGGGNFDDRPPPNAVMQLFFPRGIGPSPYGAYWRLVRRNLSMQVLHPSRIRLFAPARQRAYDAMVATLRGNDSDVITVRPFLERCLFELIVEMSIGARLSQEVLDELKDMHREIFLALAEFPIFSIFPALTMRKRWARYIALWERRSEVLLPLIHAPRGAGDTPCYADSLLELRVADEGGRPLTDDEMVSLCSEFMLVTMDSSVSMMEWIMAELVSHPDAQAKVYKEVMGKTDVSDGENDLPYLRAVVLESLRLHPGAHLIPPHGVQSDAEVGGYMVPKGAVINFFVADLGREETMWTTAREFQPERFLDGGADMDLDITGRREIKMAPFGAGRRMCPGYMVAMQHAESLVGTLVREFQWLPPAQAQDSNDVDMTEEEASFIAMKHSLRARIIPRT</sequence>
<organism evidence="1 2">
    <name type="scientific">Avena sativa</name>
    <name type="common">Oat</name>
    <dbReference type="NCBI Taxonomy" id="4498"/>
    <lineage>
        <taxon>Eukaryota</taxon>
        <taxon>Viridiplantae</taxon>
        <taxon>Streptophyta</taxon>
        <taxon>Embryophyta</taxon>
        <taxon>Tracheophyta</taxon>
        <taxon>Spermatophyta</taxon>
        <taxon>Magnoliopsida</taxon>
        <taxon>Liliopsida</taxon>
        <taxon>Poales</taxon>
        <taxon>Poaceae</taxon>
        <taxon>BOP clade</taxon>
        <taxon>Pooideae</taxon>
        <taxon>Poodae</taxon>
        <taxon>Poeae</taxon>
        <taxon>Poeae Chloroplast Group 1 (Aveneae type)</taxon>
        <taxon>Aveninae</taxon>
        <taxon>Avena</taxon>
    </lineage>
</organism>
<evidence type="ECO:0000313" key="2">
    <source>
        <dbReference type="Proteomes" id="UP001732700"/>
    </source>
</evidence>